<name>A0AAV5FSY3_ELECO</name>
<dbReference type="Proteomes" id="UP001054889">
    <property type="component" value="Unassembled WGS sequence"/>
</dbReference>
<protein>
    <recommendedName>
        <fullName evidence="7">Pentatricopeptide repeat-containing protein</fullName>
    </recommendedName>
</protein>
<accession>A0AAV5FSY3</accession>
<feature type="compositionally biased region" description="Low complexity" evidence="4">
    <location>
        <begin position="149"/>
        <end position="167"/>
    </location>
</feature>
<dbReference type="Pfam" id="PF13041">
    <property type="entry name" value="PPR_2"/>
    <property type="match status" value="1"/>
</dbReference>
<dbReference type="AlphaFoldDB" id="A0AAV5FSY3"/>
<feature type="compositionally biased region" description="Acidic residues" evidence="4">
    <location>
        <begin position="418"/>
        <end position="437"/>
    </location>
</feature>
<feature type="region of interest" description="Disordered" evidence="4">
    <location>
        <begin position="416"/>
        <end position="450"/>
    </location>
</feature>
<dbReference type="InterPro" id="IPR044175">
    <property type="entry name" value="At5g66631-like"/>
</dbReference>
<keyword evidence="6" id="KW-1185">Reference proteome</keyword>
<dbReference type="EMBL" id="BQKI01000095">
    <property type="protein sequence ID" value="GJN37381.1"/>
    <property type="molecule type" value="Genomic_DNA"/>
</dbReference>
<reference evidence="5" key="2">
    <citation type="submission" date="2021-12" db="EMBL/GenBank/DDBJ databases">
        <title>Resequencing data analysis of finger millet.</title>
        <authorList>
            <person name="Hatakeyama M."/>
            <person name="Aluri S."/>
            <person name="Balachadran M.T."/>
            <person name="Sivarajan S.R."/>
            <person name="Poveda L."/>
            <person name="Shimizu-Inatsugi R."/>
            <person name="Schlapbach R."/>
            <person name="Sreeman S.M."/>
            <person name="Shimizu K.K."/>
        </authorList>
    </citation>
    <scope>NUCLEOTIDE SEQUENCE</scope>
</reference>
<proteinExistence type="predicted"/>
<feature type="compositionally biased region" description="Basic and acidic residues" evidence="4">
    <location>
        <begin position="438"/>
        <end position="449"/>
    </location>
</feature>
<dbReference type="InterPro" id="IPR002885">
    <property type="entry name" value="PPR_rpt"/>
</dbReference>
<evidence type="ECO:0000256" key="4">
    <source>
        <dbReference type="SAM" id="MobiDB-lite"/>
    </source>
</evidence>
<evidence type="ECO:0000256" key="2">
    <source>
        <dbReference type="ARBA" id="ARBA00022946"/>
    </source>
</evidence>
<evidence type="ECO:0000256" key="1">
    <source>
        <dbReference type="ARBA" id="ARBA00022737"/>
    </source>
</evidence>
<dbReference type="NCBIfam" id="TIGR00756">
    <property type="entry name" value="PPR"/>
    <property type="match status" value="2"/>
</dbReference>
<feature type="compositionally biased region" description="Pro residues" evidence="4">
    <location>
        <begin position="125"/>
        <end position="148"/>
    </location>
</feature>
<sequence length="771" mass="84304">MRQFGLHQACPPPLRDTSVELHWCRRGRVHNDWALKHKTYVDMWEAKDQHVIKEERSYDYASYMDYLRWYRRSTRIRLCTPRRISNGQNATTPGAGGSAFAKSEDPLHASQLRSEVKQRSCATPFSPPPGCPPPAASPPLRCPRPPVVSPSTSAAPASSTPSAFASAPLPPPPTPPPPPADPVVALHAIRAAPTPSSALALFRALPPPPPLPLYHALASRLASLAAAPDLRALLAAFPLPAPPLARLRLLAAAGDRDAALQAFASIPSPPPRHRPAEAHNILIHLHARHGDHAAAVDALRRMVREGALPNARTYTVVIEHLASAGFVDQALEVFRLLPSLRVRRTTRQYNVLAQALVSAGRFDQLRWLVRKMSVVDGVMPGPQMRVAIVAMREAGHVDGTEDFVEELSPNASIGYAVDDAEGEGDSEEDEDEIAANEDGDKDRASREKQTTLLKPWLDPRELARALDGWDPREVAELESAGIVWTPRLVCKLLRAFKKPDTAWHFFCWVACRPGFAHDRHTVARMVATLARAGHAELVDRLLAKVRADGILLPFATARLVVDFYGLSRKPDAAARVFRDVESICGGPLSRTNLALLCSSLLRTMAKCGRARDAIALLEEDMMAARDLLPDLQTFSGLMEHLASAGDIKGVHRLLGLVRQCELRPDRYMYSVLVRAYCKRDRAALALRVFEEMRAAGVAPDAPTKALLVKSLWREGKLREAAMVEERCEEVPGSLPEASPGHVWTASAADLNRVIDIYAGCFAQPAAQAGTG</sequence>
<feature type="compositionally biased region" description="Pro residues" evidence="4">
    <location>
        <begin position="168"/>
        <end position="181"/>
    </location>
</feature>
<dbReference type="Pfam" id="PF12854">
    <property type="entry name" value="PPR_1"/>
    <property type="match status" value="1"/>
</dbReference>
<dbReference type="Gene3D" id="1.25.40.10">
    <property type="entry name" value="Tetratricopeptide repeat domain"/>
    <property type="match status" value="3"/>
</dbReference>
<reference evidence="5" key="1">
    <citation type="journal article" date="2018" name="DNA Res.">
        <title>Multiple hybrid de novo genome assembly of finger millet, an orphan allotetraploid crop.</title>
        <authorList>
            <person name="Hatakeyama M."/>
            <person name="Aluri S."/>
            <person name="Balachadran M.T."/>
            <person name="Sivarajan S.R."/>
            <person name="Patrignani A."/>
            <person name="Gruter S."/>
            <person name="Poveda L."/>
            <person name="Shimizu-Inatsugi R."/>
            <person name="Baeten J."/>
            <person name="Francoijs K.J."/>
            <person name="Nataraja K.N."/>
            <person name="Reddy Y.A.N."/>
            <person name="Phadnis S."/>
            <person name="Ravikumar R.L."/>
            <person name="Schlapbach R."/>
            <person name="Sreeman S.M."/>
            <person name="Shimizu K.K."/>
        </authorList>
    </citation>
    <scope>NUCLEOTIDE SEQUENCE</scope>
</reference>
<evidence type="ECO:0008006" key="7">
    <source>
        <dbReference type="Google" id="ProtNLM"/>
    </source>
</evidence>
<comment type="caution">
    <text evidence="5">The sequence shown here is derived from an EMBL/GenBank/DDBJ whole genome shotgun (WGS) entry which is preliminary data.</text>
</comment>
<keyword evidence="2" id="KW-0809">Transit peptide</keyword>
<dbReference type="PANTHER" id="PTHR47913">
    <property type="entry name" value="OS01G0167750 PROTEIN"/>
    <property type="match status" value="1"/>
</dbReference>
<dbReference type="PROSITE" id="PS51375">
    <property type="entry name" value="PPR"/>
    <property type="match status" value="3"/>
</dbReference>
<gene>
    <name evidence="5" type="primary">gb26324</name>
    <name evidence="5" type="ORF">PR202_gb26324</name>
</gene>
<keyword evidence="1" id="KW-0677">Repeat</keyword>
<feature type="repeat" description="PPR" evidence="3">
    <location>
        <begin position="665"/>
        <end position="699"/>
    </location>
</feature>
<feature type="repeat" description="PPR" evidence="3">
    <location>
        <begin position="310"/>
        <end position="344"/>
    </location>
</feature>
<evidence type="ECO:0000313" key="5">
    <source>
        <dbReference type="EMBL" id="GJN37381.1"/>
    </source>
</evidence>
<evidence type="ECO:0000313" key="6">
    <source>
        <dbReference type="Proteomes" id="UP001054889"/>
    </source>
</evidence>
<feature type="repeat" description="PPR" evidence="3">
    <location>
        <begin position="275"/>
        <end position="309"/>
    </location>
</feature>
<evidence type="ECO:0000256" key="3">
    <source>
        <dbReference type="PROSITE-ProRule" id="PRU00708"/>
    </source>
</evidence>
<dbReference type="PANTHER" id="PTHR47913:SF1">
    <property type="entry name" value="OS01G0167750 PROTEIN"/>
    <property type="match status" value="1"/>
</dbReference>
<feature type="region of interest" description="Disordered" evidence="4">
    <location>
        <begin position="84"/>
        <end position="183"/>
    </location>
</feature>
<dbReference type="InterPro" id="IPR011990">
    <property type="entry name" value="TPR-like_helical_dom_sf"/>
</dbReference>
<organism evidence="5 6">
    <name type="scientific">Eleusine coracana subsp. coracana</name>
    <dbReference type="NCBI Taxonomy" id="191504"/>
    <lineage>
        <taxon>Eukaryota</taxon>
        <taxon>Viridiplantae</taxon>
        <taxon>Streptophyta</taxon>
        <taxon>Embryophyta</taxon>
        <taxon>Tracheophyta</taxon>
        <taxon>Spermatophyta</taxon>
        <taxon>Magnoliopsida</taxon>
        <taxon>Liliopsida</taxon>
        <taxon>Poales</taxon>
        <taxon>Poaceae</taxon>
        <taxon>PACMAD clade</taxon>
        <taxon>Chloridoideae</taxon>
        <taxon>Cynodonteae</taxon>
        <taxon>Eleusininae</taxon>
        <taxon>Eleusine</taxon>
    </lineage>
</organism>